<dbReference type="PRINTS" id="PR00413">
    <property type="entry name" value="HADHALOGNASE"/>
</dbReference>
<dbReference type="NCBIfam" id="TIGR01549">
    <property type="entry name" value="HAD-SF-IA-v1"/>
    <property type="match status" value="1"/>
</dbReference>
<name>A0A161U673_9FLAO</name>
<evidence type="ECO:0000313" key="1">
    <source>
        <dbReference type="EMBL" id="KZE80986.1"/>
    </source>
</evidence>
<dbReference type="RefSeq" id="WP_038986810.1">
    <property type="nucleotide sequence ID" value="NZ_JACAJU010000011.1"/>
</dbReference>
<dbReference type="Gene3D" id="1.10.150.400">
    <property type="match status" value="1"/>
</dbReference>
<gene>
    <name evidence="1" type="ORF">AV926_09440</name>
</gene>
<dbReference type="InterPro" id="IPR041492">
    <property type="entry name" value="HAD_2"/>
</dbReference>
<dbReference type="AlphaFoldDB" id="A0A161U673"/>
<reference evidence="1 2" key="1">
    <citation type="submission" date="2016-01" db="EMBL/GenBank/DDBJ databases">
        <title>Whole genome sequencing of Myroides marinus L41.</title>
        <authorList>
            <person name="Hong K.W."/>
        </authorList>
    </citation>
    <scope>NUCLEOTIDE SEQUENCE [LARGE SCALE GENOMIC DNA]</scope>
    <source>
        <strain evidence="1 2">L41</strain>
    </source>
</reference>
<dbReference type="SFLD" id="SFLDS00003">
    <property type="entry name" value="Haloacid_Dehalogenase"/>
    <property type="match status" value="1"/>
</dbReference>
<evidence type="ECO:0000313" key="2">
    <source>
        <dbReference type="Proteomes" id="UP000076630"/>
    </source>
</evidence>
<protein>
    <submittedName>
        <fullName evidence="1">Haloacid dehalogenase</fullName>
    </submittedName>
</protein>
<dbReference type="PANTHER" id="PTHR46191">
    <property type="match status" value="1"/>
</dbReference>
<dbReference type="Pfam" id="PF13419">
    <property type="entry name" value="HAD_2"/>
    <property type="match status" value="1"/>
</dbReference>
<sequence length="217" mass="25530">MNLDSRVYKHYSFDLWLTLFRSHPDFKTRRAQLFKDYFSISESIEEVSSVLRYYDVLCNKINETTGGNIDTLEIYLLILGRFNVLPSFKELEEFYLESEKMFFNYPPVLLDHFNSTDFLRLRDHGCTLNILSNTGFIKGRTIKKYLEEIDLLQYFDFLIFSDEVNLSKPNPEIYKLVRNQVDVSIMDKQIVHIGDNNLSDYQGALDFGFSAYLVKNG</sequence>
<dbReference type="EMBL" id="LQNU01000054">
    <property type="protein sequence ID" value="KZE80986.1"/>
    <property type="molecule type" value="Genomic_DNA"/>
</dbReference>
<proteinExistence type="predicted"/>
<organism evidence="1 2">
    <name type="scientific">Myroides marinus</name>
    <dbReference type="NCBI Taxonomy" id="703342"/>
    <lineage>
        <taxon>Bacteria</taxon>
        <taxon>Pseudomonadati</taxon>
        <taxon>Bacteroidota</taxon>
        <taxon>Flavobacteriia</taxon>
        <taxon>Flavobacteriales</taxon>
        <taxon>Flavobacteriaceae</taxon>
        <taxon>Myroides</taxon>
    </lineage>
</organism>
<dbReference type="Gene3D" id="3.40.50.1000">
    <property type="entry name" value="HAD superfamily/HAD-like"/>
    <property type="match status" value="1"/>
</dbReference>
<dbReference type="PANTHER" id="PTHR46191:SF2">
    <property type="entry name" value="HALOACID DEHALOGENASE-LIKE HYDROLASE DOMAIN-CONTAINING PROTEIN 3"/>
    <property type="match status" value="1"/>
</dbReference>
<dbReference type="SFLD" id="SFLDG01129">
    <property type="entry name" value="C1.5:_HAD__Beta-PGM__Phosphata"/>
    <property type="match status" value="1"/>
</dbReference>
<keyword evidence="2" id="KW-1185">Reference proteome</keyword>
<accession>A0A161U673</accession>
<dbReference type="InterPro" id="IPR023214">
    <property type="entry name" value="HAD_sf"/>
</dbReference>
<dbReference type="Proteomes" id="UP000076630">
    <property type="component" value="Unassembled WGS sequence"/>
</dbReference>
<comment type="caution">
    <text evidence="1">The sequence shown here is derived from an EMBL/GenBank/DDBJ whole genome shotgun (WGS) entry which is preliminary data.</text>
</comment>
<dbReference type="InterPro" id="IPR036412">
    <property type="entry name" value="HAD-like_sf"/>
</dbReference>
<dbReference type="InterPro" id="IPR051828">
    <property type="entry name" value="HAD-like_hydrolase_domain"/>
</dbReference>
<dbReference type="SUPFAM" id="SSF56784">
    <property type="entry name" value="HAD-like"/>
    <property type="match status" value="1"/>
</dbReference>
<dbReference type="OrthoDB" id="3669651at2"/>
<dbReference type="InterPro" id="IPR006439">
    <property type="entry name" value="HAD-SF_hydro_IA"/>
</dbReference>